<reference evidence="3" key="2">
    <citation type="journal article" date="2016" name="Genome Announc.">
        <title>Draft Genome Sequences of Two Novel Amoeba-Resistant Intranuclear Bacteria, 'Candidatus Berkiella cookevillensis' and 'Candidatus Berkiella aquae'.</title>
        <authorList>
            <person name="Mehari Y.T."/>
            <person name="Arivett B.A."/>
            <person name="Farone A.L."/>
            <person name="Gunderson J.H."/>
            <person name="Farone M.B."/>
        </authorList>
    </citation>
    <scope>NUCLEOTIDE SEQUENCE</scope>
    <source>
        <strain evidence="3">HT99</strain>
    </source>
</reference>
<reference evidence="3" key="3">
    <citation type="submission" date="2021-06" db="EMBL/GenBank/DDBJ databases">
        <title>Genomic Description and Analysis of Intracellular Bacteria, Candidatus Berkiella cookevillensis and Candidatus Berkiella aquae.</title>
        <authorList>
            <person name="Kidane D.T."/>
            <person name="Mehari Y.T."/>
            <person name="Rice F.C."/>
            <person name="Arivett B.A."/>
            <person name="Farone A.L."/>
            <person name="Berk S.G."/>
            <person name="Farone M.B."/>
        </authorList>
    </citation>
    <scope>NUCLEOTIDE SEQUENCE</scope>
    <source>
        <strain evidence="3">HT99</strain>
    </source>
</reference>
<protein>
    <submittedName>
        <fullName evidence="2">Uncharacterized protein</fullName>
    </submittedName>
</protein>
<evidence type="ECO:0000313" key="3">
    <source>
        <dbReference type="EMBL" id="MCS5710542.1"/>
    </source>
</evidence>
<sequence length="94" mass="10457">MMKVLTSVEVTKVSGGFIDPVTMLFCLTAANIGLGFYNFAQIDKMQAANRLNDSLLDFVSIATIYQEVQLSQLPLYEETRALSLEEAGSRMIHH</sequence>
<dbReference type="RefSeq" id="WP_075065594.1">
    <property type="nucleotide sequence ID" value="NZ_LKAJ02000001.1"/>
</dbReference>
<evidence type="ECO:0000256" key="1">
    <source>
        <dbReference type="SAM" id="Phobius"/>
    </source>
</evidence>
<feature type="transmembrane region" description="Helical" evidence="1">
    <location>
        <begin position="20"/>
        <end position="40"/>
    </location>
</feature>
<name>A0A0Q9YM00_9GAMM</name>
<gene>
    <name evidence="3" type="ORF">HT99x_003805</name>
    <name evidence="2" type="ORF">HT99x_00957</name>
</gene>
<evidence type="ECO:0000313" key="2">
    <source>
        <dbReference type="EMBL" id="KRG21765.1"/>
    </source>
</evidence>
<comment type="caution">
    <text evidence="2">The sequence shown here is derived from an EMBL/GenBank/DDBJ whole genome shotgun (WGS) entry which is preliminary data.</text>
</comment>
<keyword evidence="4" id="KW-1185">Reference proteome</keyword>
<proteinExistence type="predicted"/>
<dbReference type="STRING" id="295108.HT99x_00957"/>
<evidence type="ECO:0000313" key="4">
    <source>
        <dbReference type="Proteomes" id="UP000051497"/>
    </source>
</evidence>
<dbReference type="EMBL" id="LKAJ01000003">
    <property type="protein sequence ID" value="KRG21765.1"/>
    <property type="molecule type" value="Genomic_DNA"/>
</dbReference>
<keyword evidence="1" id="KW-0812">Transmembrane</keyword>
<dbReference type="EMBL" id="LKAJ02000001">
    <property type="protein sequence ID" value="MCS5710542.1"/>
    <property type="molecule type" value="Genomic_DNA"/>
</dbReference>
<accession>A0A0Q9YM00</accession>
<keyword evidence="1" id="KW-1133">Transmembrane helix</keyword>
<reference evidence="2" key="1">
    <citation type="submission" date="2015-09" db="EMBL/GenBank/DDBJ databases">
        <title>Draft Genome Sequences of Two Novel Amoeba-resistant Intranuclear Bacteria, Candidatus Berkiella cookevillensis and Candidatus Berkiella aquae.</title>
        <authorList>
            <person name="Mehari Y.T."/>
            <person name="Arivett B.A."/>
            <person name="Farone A.L."/>
            <person name="Gunderson J.H."/>
            <person name="Farone M.B."/>
        </authorList>
    </citation>
    <scope>NUCLEOTIDE SEQUENCE [LARGE SCALE GENOMIC DNA]</scope>
    <source>
        <strain evidence="2">HT99</strain>
    </source>
</reference>
<dbReference type="Proteomes" id="UP000051497">
    <property type="component" value="Unassembled WGS sequence"/>
</dbReference>
<dbReference type="AlphaFoldDB" id="A0A0Q9YM00"/>
<organism evidence="2">
    <name type="scientific">Candidatus Berkiella aquae</name>
    <dbReference type="NCBI Taxonomy" id="295108"/>
    <lineage>
        <taxon>Bacteria</taxon>
        <taxon>Pseudomonadati</taxon>
        <taxon>Pseudomonadota</taxon>
        <taxon>Gammaproteobacteria</taxon>
        <taxon>Candidatus Berkiellales</taxon>
        <taxon>Candidatus Berkiellaceae</taxon>
        <taxon>Candidatus Berkiella</taxon>
    </lineage>
</organism>
<keyword evidence="1" id="KW-0472">Membrane</keyword>